<gene>
    <name evidence="2" type="ORF">OUQ99_01220</name>
</gene>
<dbReference type="Proteomes" id="UP001156498">
    <property type="component" value="Chromosome"/>
</dbReference>
<proteinExistence type="predicted"/>
<dbReference type="RefSeq" id="WP_267947561.1">
    <property type="nucleotide sequence ID" value="NZ_CP113264.1"/>
</dbReference>
<reference evidence="2 3" key="1">
    <citation type="journal article" date="2013" name="Int. J. Syst. Evol. Microbiol.">
        <title>Description of Streptomonospora sediminis sp. nov. and Streptomonospora nanhaiensis sp. nov., and reclassification of Nocardiopsis arabia Hozzein &amp; Goodfellow 2008 as Streptomonospora arabica comb. nov. and emended description of the genus Streptomonospora.</title>
        <authorList>
            <person name="Zhang D.F."/>
            <person name="Pan H.Q."/>
            <person name="He J."/>
            <person name="Zhang X.M."/>
            <person name="Zhang Y.G."/>
            <person name="Klenk H.P."/>
            <person name="Hu J.C."/>
            <person name="Li W.J."/>
        </authorList>
    </citation>
    <scope>NUCLEOTIDE SEQUENCE [LARGE SCALE GENOMIC DNA]</scope>
    <source>
        <strain evidence="2 3">12A09</strain>
    </source>
</reference>
<evidence type="ECO:0000313" key="3">
    <source>
        <dbReference type="Proteomes" id="UP001156498"/>
    </source>
</evidence>
<keyword evidence="3" id="KW-1185">Reference proteome</keyword>
<accession>A0ABY6YND8</accession>
<dbReference type="EMBL" id="CP113264">
    <property type="protein sequence ID" value="WAE73779.1"/>
    <property type="molecule type" value="Genomic_DNA"/>
</dbReference>
<name>A0ABY6YND8_9ACTN</name>
<protein>
    <submittedName>
        <fullName evidence="2">Uncharacterized protein</fullName>
    </submittedName>
</protein>
<evidence type="ECO:0000313" key="2">
    <source>
        <dbReference type="EMBL" id="WAE73779.1"/>
    </source>
</evidence>
<sequence length="77" mass="7671">MAEFVLAAGAWPGSRAWDGLFPELRPAGHGVPPTAPAGPPGSRGGRAGRSVRAQDVVGGVERPDLRHAVPVGAAPGA</sequence>
<feature type="region of interest" description="Disordered" evidence="1">
    <location>
        <begin position="25"/>
        <end position="77"/>
    </location>
</feature>
<evidence type="ECO:0000256" key="1">
    <source>
        <dbReference type="SAM" id="MobiDB-lite"/>
    </source>
</evidence>
<organism evidence="2 3">
    <name type="scientific">Streptomonospora nanhaiensis</name>
    <dbReference type="NCBI Taxonomy" id="1323731"/>
    <lineage>
        <taxon>Bacteria</taxon>
        <taxon>Bacillati</taxon>
        <taxon>Actinomycetota</taxon>
        <taxon>Actinomycetes</taxon>
        <taxon>Streptosporangiales</taxon>
        <taxon>Nocardiopsidaceae</taxon>
        <taxon>Streptomonospora</taxon>
    </lineage>
</organism>